<dbReference type="EMBL" id="QYUP01000013">
    <property type="protein sequence ID" value="RJG27220.1"/>
    <property type="molecule type" value="Genomic_DNA"/>
</dbReference>
<dbReference type="Proteomes" id="UP000284006">
    <property type="component" value="Unassembled WGS sequence"/>
</dbReference>
<evidence type="ECO:0000259" key="2">
    <source>
        <dbReference type="Pfam" id="PF20091"/>
    </source>
</evidence>
<feature type="chain" id="PRO_5019352976" description="Alpha/beta hydrolase domain-containing protein" evidence="1">
    <location>
        <begin position="25"/>
        <end position="458"/>
    </location>
</feature>
<gene>
    <name evidence="3" type="ORF">D3872_01505</name>
</gene>
<comment type="caution">
    <text evidence="3">The sequence shown here is derived from an EMBL/GenBank/DDBJ whole genome shotgun (WGS) entry which is preliminary data.</text>
</comment>
<dbReference type="PROSITE" id="PS51257">
    <property type="entry name" value="PROKAR_LIPOPROTEIN"/>
    <property type="match status" value="1"/>
</dbReference>
<feature type="signal peptide" evidence="1">
    <location>
        <begin position="1"/>
        <end position="24"/>
    </location>
</feature>
<dbReference type="AlphaFoldDB" id="A0A418Y7U4"/>
<sequence length="458" mass="48211">MARLLTAIVPLLALAACATTTAPAARLDIVARAPAYAGTAFEGGGAYETMTAVAHTPGGKADVVILRPLDAARGSRVLLAEVIGPEGRLLPRMLNDGDARLDRADSAGNGFTMRRGHTLAWIAGPALLSEVMALLRAELQPELALAIGVGEGGNGLRQLIRDGFNAAPGGGKVFDGAMPLMAGGGSDFPFTYGAAPDLASGKRWGILTRCSASGTCPKLIHLDSSNDFWQSGASLVATGGTSRDVPLPPGVRAYLMSSTQHVYADRPVPGECRHPNNPAQQSPVVRAMLDHLVAWARSGREPPPSRFPMLADAMLTNPDRESAGFPDLRSLGVAWPDGLGAQGRYALHVPMTDMDGHDIAGIRLPDIDVPLATHTGWNLRTGRATAAVLCGPNGAFIPLPAVQRAGDPRRAISQRYASRTEYAKAVAVSARALRDNGLLLQEDVDRFIARAMRETRVP</sequence>
<evidence type="ECO:0000313" key="4">
    <source>
        <dbReference type="Proteomes" id="UP000284006"/>
    </source>
</evidence>
<keyword evidence="4" id="KW-1185">Reference proteome</keyword>
<feature type="domain" description="Alpha/beta hydrolase" evidence="2">
    <location>
        <begin position="137"/>
        <end position="448"/>
    </location>
</feature>
<accession>A0A418Y7U4</accession>
<dbReference type="Pfam" id="PF20091">
    <property type="entry name" value="Abhydrolase_10"/>
    <property type="match status" value="1"/>
</dbReference>
<reference evidence="3 4" key="1">
    <citation type="submission" date="2018-09" db="EMBL/GenBank/DDBJ databases">
        <authorList>
            <person name="Zhu H."/>
        </authorList>
    </citation>
    <scope>NUCLEOTIDE SEQUENCE [LARGE SCALE GENOMIC DNA]</scope>
    <source>
        <strain evidence="3 4">K1S02-61</strain>
    </source>
</reference>
<organism evidence="3 4">
    <name type="scientific">Massilia cavernae</name>
    <dbReference type="NCBI Taxonomy" id="2320864"/>
    <lineage>
        <taxon>Bacteria</taxon>
        <taxon>Pseudomonadati</taxon>
        <taxon>Pseudomonadota</taxon>
        <taxon>Betaproteobacteria</taxon>
        <taxon>Burkholderiales</taxon>
        <taxon>Oxalobacteraceae</taxon>
        <taxon>Telluria group</taxon>
        <taxon>Massilia</taxon>
    </lineage>
</organism>
<keyword evidence="1" id="KW-0732">Signal</keyword>
<protein>
    <recommendedName>
        <fullName evidence="2">Alpha/beta hydrolase domain-containing protein</fullName>
    </recommendedName>
</protein>
<proteinExistence type="predicted"/>
<evidence type="ECO:0000256" key="1">
    <source>
        <dbReference type="SAM" id="SignalP"/>
    </source>
</evidence>
<dbReference type="InterPro" id="IPR045394">
    <property type="entry name" value="Abhydrolase_dom"/>
</dbReference>
<evidence type="ECO:0000313" key="3">
    <source>
        <dbReference type="EMBL" id="RJG27220.1"/>
    </source>
</evidence>
<name>A0A418Y7U4_9BURK</name>